<dbReference type="Proteomes" id="UP000322873">
    <property type="component" value="Unassembled WGS sequence"/>
</dbReference>
<accession>A0A5M9JI50</accession>
<protein>
    <recommendedName>
        <fullName evidence="4">GED domain-containing protein</fullName>
    </recommendedName>
</protein>
<dbReference type="GO" id="GO:0005525">
    <property type="term" value="F:GTP binding"/>
    <property type="evidence" value="ECO:0007669"/>
    <property type="project" value="InterPro"/>
</dbReference>
<dbReference type="Pfam" id="PF00350">
    <property type="entry name" value="Dynamin_N"/>
    <property type="match status" value="1"/>
</dbReference>
<dbReference type="Gene3D" id="1.20.120.1240">
    <property type="entry name" value="Dynamin, middle domain"/>
    <property type="match status" value="1"/>
</dbReference>
<dbReference type="GO" id="GO:0008017">
    <property type="term" value="F:microtubule binding"/>
    <property type="evidence" value="ECO:0007669"/>
    <property type="project" value="TreeGrafter"/>
</dbReference>
<dbReference type="GO" id="GO:0016020">
    <property type="term" value="C:membrane"/>
    <property type="evidence" value="ECO:0007669"/>
    <property type="project" value="TreeGrafter"/>
</dbReference>
<dbReference type="Gene3D" id="3.10.180.10">
    <property type="entry name" value="2,3-Dihydroxybiphenyl 1,2-Dioxygenase, domain 1"/>
    <property type="match status" value="1"/>
</dbReference>
<dbReference type="AlphaFoldDB" id="A0A5M9JI50"/>
<evidence type="ECO:0000313" key="5">
    <source>
        <dbReference type="EMBL" id="KAA8567649.1"/>
    </source>
</evidence>
<dbReference type="SMART" id="SM00053">
    <property type="entry name" value="DYNc"/>
    <property type="match status" value="1"/>
</dbReference>
<dbReference type="GO" id="GO:0006897">
    <property type="term" value="P:endocytosis"/>
    <property type="evidence" value="ECO:0007669"/>
    <property type="project" value="TreeGrafter"/>
</dbReference>
<keyword evidence="6" id="KW-1185">Reference proteome</keyword>
<reference evidence="5 6" key="1">
    <citation type="submission" date="2019-06" db="EMBL/GenBank/DDBJ databases">
        <title>Genome Sequence of the Brown Rot Fungal Pathogen Monilinia fructicola.</title>
        <authorList>
            <person name="De Miccolis Angelini R.M."/>
            <person name="Landi L."/>
            <person name="Abate D."/>
            <person name="Pollastro S."/>
            <person name="Romanazzi G."/>
            <person name="Faretra F."/>
        </authorList>
    </citation>
    <scope>NUCLEOTIDE SEQUENCE [LARGE SCALE GENOMIC DNA]</scope>
    <source>
        <strain evidence="5 6">Mfrc123</strain>
    </source>
</reference>
<dbReference type="InterPro" id="IPR000375">
    <property type="entry name" value="Dynamin_stalk"/>
</dbReference>
<dbReference type="PANTHER" id="PTHR11566">
    <property type="entry name" value="DYNAMIN"/>
    <property type="match status" value="1"/>
</dbReference>
<dbReference type="InterPro" id="IPR029068">
    <property type="entry name" value="Glyas_Bleomycin-R_OHBP_Dase"/>
</dbReference>
<dbReference type="InterPro" id="IPR045063">
    <property type="entry name" value="Dynamin_N"/>
</dbReference>
<dbReference type="GO" id="GO:0016559">
    <property type="term" value="P:peroxisome fission"/>
    <property type="evidence" value="ECO:0007669"/>
    <property type="project" value="TreeGrafter"/>
</dbReference>
<dbReference type="GO" id="GO:0000266">
    <property type="term" value="P:mitochondrial fission"/>
    <property type="evidence" value="ECO:0007669"/>
    <property type="project" value="TreeGrafter"/>
</dbReference>
<dbReference type="InterPro" id="IPR027417">
    <property type="entry name" value="P-loop_NTPase"/>
</dbReference>
<gene>
    <name evidence="5" type="ORF">EYC84_008122</name>
</gene>
<dbReference type="Pfam" id="PF01031">
    <property type="entry name" value="Dynamin_M"/>
    <property type="match status" value="1"/>
</dbReference>
<sequence length="909" mass="102814">MGSAYPDVKSPIRYDFGDEQTQAELELMDELHKLGVSKYVNLPQLIVVGDQSVGKSSVLQAVTEIPFPTDDKMCTRFATEIVHKRTSPGDAVSVTVEIIPDSSETQERKDILSSWRPLAFGPTLDKETITSVFKQAESVIVEDQVDVRPIRRAKHNRLSSSVLRITRRGPDEKNFAIVDIPGLVRGDARNTEHQTAKTLVQHYMHNPRSIIVAVIDVIDLERQEVLHMLDEIEDKESRIVGVINKCDTKQKKSHDWVFELIKNGDQSPRYLKEGWYGLRNRAPIEANISDAERDAIEDTFFSGDEWNQLNKKRLGRHHLRANLIKMRNRHVKQSIPSLLSEIKSKLASCNNEISKLGPPCKTNFEQFTLINGIAMKYSKMMENSLNGNYRGLHQSDTFARKLIRDGLDRFNTALQAEGPVNPFVSYINEAKLIPGDDGMTWAEKLMKDPTYSWIRQVIESFRGTEFPGDLNPFVIEFLWRKQTTGWKAIAEAALADAESVVERVNEAMFQIVCPDDDLRIKLRDWLYADFQKASDNAARELERLISDEIDRHLFTLHPHFTSMRMHRQQNRINEVTSVLAKDKAWMNQKQGGALIPNLSISSDKIVGTELYHDKELALVLETHDSLEAYYELGRWRFTDNVALQVIERHLLGADGPLRLFSPQYVSEKLYGEQNEAALNVLVGENPSKAQKRLDLDTERRSLEEITKSHLEKLNRATQDLKDTASRSKMSITGIAHVNLTVLPGTLPLAKKFYDEVLGLTSVPVPALQKDHLAWFDITPGGQQIHISDSASPSEPKSSRHPCFKVASPEALVELQRKIWRFFESAEAGEARPREADKPGEVDSGAKGSVGGIFCRINTAQYIPPPKVLGLSIPWIEFTTDSYQSRCITRTGLESGIDVQQYPSLAAAWF</sequence>
<dbReference type="GO" id="GO:0048312">
    <property type="term" value="P:intracellular distribution of mitochondria"/>
    <property type="evidence" value="ECO:0007669"/>
    <property type="project" value="TreeGrafter"/>
</dbReference>
<dbReference type="InterPro" id="IPR001401">
    <property type="entry name" value="Dynamin_GTPase"/>
</dbReference>
<dbReference type="SUPFAM" id="SSF54593">
    <property type="entry name" value="Glyoxalase/Bleomycin resistance protein/Dihydroxybiphenyl dioxygenase"/>
    <property type="match status" value="1"/>
</dbReference>
<dbReference type="PRINTS" id="PR00195">
    <property type="entry name" value="DYNAMIN"/>
</dbReference>
<feature type="domain" description="GED" evidence="4">
    <location>
        <begin position="619"/>
        <end position="717"/>
    </location>
</feature>
<dbReference type="VEuPathDB" id="FungiDB:MFRU_010g02180"/>
<name>A0A5M9JI50_MONFR</name>
<feature type="coiled-coil region" evidence="3">
    <location>
        <begin position="487"/>
        <end position="547"/>
    </location>
</feature>
<dbReference type="GO" id="GO:0005739">
    <property type="term" value="C:mitochondrion"/>
    <property type="evidence" value="ECO:0007669"/>
    <property type="project" value="TreeGrafter"/>
</dbReference>
<dbReference type="PANTHER" id="PTHR11566:SF146">
    <property type="entry name" value="FAMILY GTPASE, PUTATIVE (AFU_ORTHOLOGUE AFUA_4G14300)-RELATED"/>
    <property type="match status" value="1"/>
</dbReference>
<dbReference type="PROSITE" id="PS51388">
    <property type="entry name" value="GED"/>
    <property type="match status" value="1"/>
</dbReference>
<keyword evidence="1" id="KW-0547">Nucleotide-binding</keyword>
<evidence type="ECO:0000259" key="4">
    <source>
        <dbReference type="PROSITE" id="PS51388"/>
    </source>
</evidence>
<dbReference type="GO" id="GO:0005874">
    <property type="term" value="C:microtubule"/>
    <property type="evidence" value="ECO:0007669"/>
    <property type="project" value="TreeGrafter"/>
</dbReference>
<keyword evidence="2" id="KW-0342">GTP-binding</keyword>
<keyword evidence="3" id="KW-0175">Coiled coil</keyword>
<dbReference type="InterPro" id="IPR020850">
    <property type="entry name" value="GED_dom"/>
</dbReference>
<comment type="caution">
    <text evidence="5">The sequence shown here is derived from an EMBL/GenBank/DDBJ whole genome shotgun (WGS) entry which is preliminary data.</text>
</comment>
<dbReference type="VEuPathDB" id="FungiDB:MFRU_010g02190"/>
<dbReference type="Gene3D" id="3.40.50.300">
    <property type="entry name" value="P-loop containing nucleotide triphosphate hydrolases"/>
    <property type="match status" value="1"/>
</dbReference>
<evidence type="ECO:0000313" key="6">
    <source>
        <dbReference type="Proteomes" id="UP000322873"/>
    </source>
</evidence>
<dbReference type="GO" id="GO:0003924">
    <property type="term" value="F:GTPase activity"/>
    <property type="evidence" value="ECO:0007669"/>
    <property type="project" value="InterPro"/>
</dbReference>
<evidence type="ECO:0000256" key="2">
    <source>
        <dbReference type="ARBA" id="ARBA00023134"/>
    </source>
</evidence>
<evidence type="ECO:0000256" key="3">
    <source>
        <dbReference type="SAM" id="Coils"/>
    </source>
</evidence>
<dbReference type="InterPro" id="IPR022812">
    <property type="entry name" value="Dynamin"/>
</dbReference>
<evidence type="ECO:0000256" key="1">
    <source>
        <dbReference type="ARBA" id="ARBA00022741"/>
    </source>
</evidence>
<proteinExistence type="predicted"/>
<dbReference type="EMBL" id="VICG01000010">
    <property type="protein sequence ID" value="KAA8567649.1"/>
    <property type="molecule type" value="Genomic_DNA"/>
</dbReference>
<organism evidence="5 6">
    <name type="scientific">Monilinia fructicola</name>
    <name type="common">Brown rot fungus</name>
    <name type="synonym">Ciboria fructicola</name>
    <dbReference type="NCBI Taxonomy" id="38448"/>
    <lineage>
        <taxon>Eukaryota</taxon>
        <taxon>Fungi</taxon>
        <taxon>Dikarya</taxon>
        <taxon>Ascomycota</taxon>
        <taxon>Pezizomycotina</taxon>
        <taxon>Leotiomycetes</taxon>
        <taxon>Helotiales</taxon>
        <taxon>Sclerotiniaceae</taxon>
        <taxon>Monilinia</taxon>
    </lineage>
</organism>
<dbReference type="SUPFAM" id="SSF52540">
    <property type="entry name" value="P-loop containing nucleoside triphosphate hydrolases"/>
    <property type="match status" value="1"/>
</dbReference>